<sequence length="394" mass="45080">MKKWPARLYFTAPLLLLVLMLGGCWSSSELNNRVFPTIMTIDLLEDGHLEVSFGIPLPNRMVPSQTGGQSKGGGEPFTFISKKGKEIGQILRDLQLDTTRDIFFGQTRVIVVGSRFAEQGMDPIIDLISRQPNFHISANLFVTEDSVEDIKKSPAVGERFISTVLSKFIDEHLTLNTTVKDFLMAKKRTGDILIPRLSFKEFQNSDVVNPDKHLWARPDGAALFKNGKMVAGRHLSYDELRGALWITSQIDEAISSIKSPTDSKEITFRISDIKTKIKPMFNNNQISFQVKSRGAAYIFSSNSNLDIKNSEMLIKLRETLNKDLARLMHQTFQSTKQIKCDAFRLSDYLDWRYPKAWRQIQHQWDDYYADQLKIEIDVDITLNHTGTFYRSTER</sequence>
<dbReference type="PROSITE" id="PS51257">
    <property type="entry name" value="PROKAR_LIPOPROTEIN"/>
    <property type="match status" value="1"/>
</dbReference>
<feature type="domain" description="Spore germination GerAC-like C-terminal" evidence="8">
    <location>
        <begin position="219"/>
        <end position="386"/>
    </location>
</feature>
<dbReference type="InterPro" id="IPR038501">
    <property type="entry name" value="Spore_GerAC_C_sf"/>
</dbReference>
<protein>
    <submittedName>
        <fullName evidence="10">Ger(X)C family spore germination protein</fullName>
    </submittedName>
</protein>
<organism evidence="10 11">
    <name type="scientific">Paenibacillus lutimineralis</name>
    <dbReference type="NCBI Taxonomy" id="2707005"/>
    <lineage>
        <taxon>Bacteria</taxon>
        <taxon>Bacillati</taxon>
        <taxon>Bacillota</taxon>
        <taxon>Bacilli</taxon>
        <taxon>Bacillales</taxon>
        <taxon>Paenibacillaceae</taxon>
        <taxon>Paenibacillus</taxon>
    </lineage>
</organism>
<keyword evidence="3" id="KW-0309">Germination</keyword>
<evidence type="ECO:0000256" key="5">
    <source>
        <dbReference type="ARBA" id="ARBA00023136"/>
    </source>
</evidence>
<evidence type="ECO:0000256" key="1">
    <source>
        <dbReference type="ARBA" id="ARBA00004635"/>
    </source>
</evidence>
<evidence type="ECO:0000313" key="11">
    <source>
        <dbReference type="Proteomes" id="UP000270678"/>
    </source>
</evidence>
<dbReference type="KEGG" id="plut:EI981_11040"/>
<evidence type="ECO:0000259" key="8">
    <source>
        <dbReference type="Pfam" id="PF05504"/>
    </source>
</evidence>
<evidence type="ECO:0000256" key="6">
    <source>
        <dbReference type="ARBA" id="ARBA00023139"/>
    </source>
</evidence>
<dbReference type="PANTHER" id="PTHR35789:SF1">
    <property type="entry name" value="SPORE GERMINATION PROTEIN B3"/>
    <property type="match status" value="1"/>
</dbReference>
<dbReference type="NCBIfam" id="TIGR02887">
    <property type="entry name" value="spore_ger_x_C"/>
    <property type="match status" value="1"/>
</dbReference>
<dbReference type="Gene3D" id="3.30.300.210">
    <property type="entry name" value="Nutrient germinant receptor protein C, domain 3"/>
    <property type="match status" value="1"/>
</dbReference>
<dbReference type="InterPro" id="IPR046953">
    <property type="entry name" value="Spore_GerAC-like_C"/>
</dbReference>
<dbReference type="OrthoDB" id="9816067at2"/>
<name>A0A3Q9IAQ6_9BACL</name>
<evidence type="ECO:0000256" key="4">
    <source>
        <dbReference type="ARBA" id="ARBA00022729"/>
    </source>
</evidence>
<keyword evidence="6" id="KW-0564">Palmitate</keyword>
<evidence type="ECO:0000313" key="10">
    <source>
        <dbReference type="EMBL" id="AZS14942.1"/>
    </source>
</evidence>
<dbReference type="Proteomes" id="UP000270678">
    <property type="component" value="Chromosome"/>
</dbReference>
<dbReference type="GO" id="GO:0016020">
    <property type="term" value="C:membrane"/>
    <property type="evidence" value="ECO:0007669"/>
    <property type="project" value="UniProtKB-SubCell"/>
</dbReference>
<evidence type="ECO:0000259" key="9">
    <source>
        <dbReference type="Pfam" id="PF25198"/>
    </source>
</evidence>
<dbReference type="AlphaFoldDB" id="A0A3Q9IAQ6"/>
<dbReference type="GO" id="GO:0009847">
    <property type="term" value="P:spore germination"/>
    <property type="evidence" value="ECO:0007669"/>
    <property type="project" value="InterPro"/>
</dbReference>
<keyword evidence="5" id="KW-0472">Membrane</keyword>
<dbReference type="InterPro" id="IPR057336">
    <property type="entry name" value="GerAC_N"/>
</dbReference>
<comment type="subcellular location">
    <subcellularLocation>
        <location evidence="1">Membrane</location>
        <topology evidence="1">Lipid-anchor</topology>
    </subcellularLocation>
</comment>
<dbReference type="RefSeq" id="WP_126998074.1">
    <property type="nucleotide sequence ID" value="NZ_CP034346.1"/>
</dbReference>
<dbReference type="PANTHER" id="PTHR35789">
    <property type="entry name" value="SPORE GERMINATION PROTEIN B3"/>
    <property type="match status" value="1"/>
</dbReference>
<evidence type="ECO:0000256" key="7">
    <source>
        <dbReference type="ARBA" id="ARBA00023288"/>
    </source>
</evidence>
<dbReference type="InterPro" id="IPR008844">
    <property type="entry name" value="Spore_GerAC-like"/>
</dbReference>
<keyword evidence="11" id="KW-1185">Reference proteome</keyword>
<comment type="similarity">
    <text evidence="2">Belongs to the GerABKC lipoprotein family.</text>
</comment>
<proteinExistence type="inferred from homology"/>
<dbReference type="Pfam" id="PF25198">
    <property type="entry name" value="Spore_GerAC_N"/>
    <property type="match status" value="1"/>
</dbReference>
<dbReference type="Pfam" id="PF05504">
    <property type="entry name" value="Spore_GerAC"/>
    <property type="match status" value="1"/>
</dbReference>
<evidence type="ECO:0000256" key="3">
    <source>
        <dbReference type="ARBA" id="ARBA00022544"/>
    </source>
</evidence>
<accession>A0A3Q9IAQ6</accession>
<feature type="domain" description="Spore germination protein N-terminal" evidence="9">
    <location>
        <begin position="27"/>
        <end position="198"/>
    </location>
</feature>
<reference evidence="11" key="1">
    <citation type="submission" date="2018-12" db="EMBL/GenBank/DDBJ databases">
        <title>Complete genome sequence of Paenibacillus sp. MBLB1234.</title>
        <authorList>
            <person name="Nam Y.-D."/>
            <person name="Kang J."/>
            <person name="Chung W.-H."/>
            <person name="Park Y.S."/>
        </authorList>
    </citation>
    <scope>NUCLEOTIDE SEQUENCE [LARGE SCALE GENOMIC DNA]</scope>
    <source>
        <strain evidence="11">MBLB1234</strain>
    </source>
</reference>
<keyword evidence="4" id="KW-0732">Signal</keyword>
<gene>
    <name evidence="10" type="ORF">EI981_11040</name>
</gene>
<dbReference type="EMBL" id="CP034346">
    <property type="protein sequence ID" value="AZS14942.1"/>
    <property type="molecule type" value="Genomic_DNA"/>
</dbReference>
<keyword evidence="7" id="KW-0449">Lipoprotein</keyword>
<evidence type="ECO:0000256" key="2">
    <source>
        <dbReference type="ARBA" id="ARBA00007886"/>
    </source>
</evidence>